<dbReference type="CDD" id="cd06848">
    <property type="entry name" value="GCS_H"/>
    <property type="match status" value="1"/>
</dbReference>
<dbReference type="PROSITE" id="PS00189">
    <property type="entry name" value="LIPOYL"/>
    <property type="match status" value="1"/>
</dbReference>
<dbReference type="RefSeq" id="WP_057780844.1">
    <property type="nucleotide sequence ID" value="NZ_AYYY01000063.1"/>
</dbReference>
<dbReference type="PANTHER" id="PTHR11715:SF3">
    <property type="entry name" value="GLYCINE CLEAVAGE SYSTEM H PROTEIN-RELATED"/>
    <property type="match status" value="1"/>
</dbReference>
<name>A0A0R2A0T7_9LACO</name>
<dbReference type="GO" id="GO:0005829">
    <property type="term" value="C:cytosol"/>
    <property type="evidence" value="ECO:0007669"/>
    <property type="project" value="TreeGrafter"/>
</dbReference>
<reference evidence="4 5" key="1">
    <citation type="journal article" date="2015" name="Genome Announc.">
        <title>Expanding the biotechnology potential of lactobacilli through comparative genomics of 213 strains and associated genera.</title>
        <authorList>
            <person name="Sun Z."/>
            <person name="Harris H.M."/>
            <person name="McCann A."/>
            <person name="Guo C."/>
            <person name="Argimon S."/>
            <person name="Zhang W."/>
            <person name="Yang X."/>
            <person name="Jeffery I.B."/>
            <person name="Cooney J.C."/>
            <person name="Kagawa T.F."/>
            <person name="Liu W."/>
            <person name="Song Y."/>
            <person name="Salvetti E."/>
            <person name="Wrobel A."/>
            <person name="Rasinkangas P."/>
            <person name="Parkhill J."/>
            <person name="Rea M.C."/>
            <person name="O'Sullivan O."/>
            <person name="Ritari J."/>
            <person name="Douillard F.P."/>
            <person name="Paul Ross R."/>
            <person name="Yang R."/>
            <person name="Briner A.E."/>
            <person name="Felis G.E."/>
            <person name="de Vos W.M."/>
            <person name="Barrangou R."/>
            <person name="Klaenhammer T.R."/>
            <person name="Caufield P.W."/>
            <person name="Cui Y."/>
            <person name="Zhang H."/>
            <person name="O'Toole P.W."/>
        </authorList>
    </citation>
    <scope>NUCLEOTIDE SEQUENCE [LARGE SCALE GENOMIC DNA]</scope>
    <source>
        <strain evidence="4 5">DSM 20634</strain>
    </source>
</reference>
<dbReference type="Proteomes" id="UP000051733">
    <property type="component" value="Unassembled WGS sequence"/>
</dbReference>
<comment type="similarity">
    <text evidence="1">Belongs to the GcvH family.</text>
</comment>
<evidence type="ECO:0000313" key="5">
    <source>
        <dbReference type="Proteomes" id="UP000051733"/>
    </source>
</evidence>
<evidence type="ECO:0000256" key="1">
    <source>
        <dbReference type="ARBA" id="ARBA00009249"/>
    </source>
</evidence>
<dbReference type="PROSITE" id="PS50968">
    <property type="entry name" value="BIOTINYL_LIPOYL"/>
    <property type="match status" value="1"/>
</dbReference>
<dbReference type="STRING" id="1423813.FC26_GL000657"/>
<sequence length="100" mass="10719">MAQEGRYFWVTPVADGQVKIGLNNNGVSELGQVNFIDLPDVGTQLTQDGEFISVEAEKAVTDIPSPVTGEVVAVNPNLVDSTDDLNGDVESSRWILTVQS</sequence>
<keyword evidence="2" id="KW-0450">Lipoyl</keyword>
<dbReference type="AlphaFoldDB" id="A0A0R2A0T7"/>
<comment type="caution">
    <text evidence="4">The sequence shown here is derived from an EMBL/GenBank/DDBJ whole genome shotgun (WGS) entry which is preliminary data.</text>
</comment>
<dbReference type="Gene3D" id="2.40.50.100">
    <property type="match status" value="1"/>
</dbReference>
<dbReference type="Pfam" id="PF01597">
    <property type="entry name" value="GCV_H"/>
    <property type="match status" value="1"/>
</dbReference>
<evidence type="ECO:0000313" key="4">
    <source>
        <dbReference type="EMBL" id="KRM60567.1"/>
    </source>
</evidence>
<dbReference type="InterPro" id="IPR000089">
    <property type="entry name" value="Biotin_lipoyl"/>
</dbReference>
<dbReference type="GO" id="GO:0009249">
    <property type="term" value="P:protein lipoylation"/>
    <property type="evidence" value="ECO:0007669"/>
    <property type="project" value="TreeGrafter"/>
</dbReference>
<dbReference type="InterPro" id="IPR002930">
    <property type="entry name" value="GCV_H"/>
</dbReference>
<feature type="domain" description="Lipoyl-binding" evidence="3">
    <location>
        <begin position="17"/>
        <end position="99"/>
    </location>
</feature>
<gene>
    <name evidence="4" type="ORF">FC26_GL000657</name>
</gene>
<dbReference type="EMBL" id="AYYY01000063">
    <property type="protein sequence ID" value="KRM60567.1"/>
    <property type="molecule type" value="Genomic_DNA"/>
</dbReference>
<dbReference type="SUPFAM" id="SSF51230">
    <property type="entry name" value="Single hybrid motif"/>
    <property type="match status" value="1"/>
</dbReference>
<dbReference type="GO" id="GO:0005960">
    <property type="term" value="C:glycine cleavage complex"/>
    <property type="evidence" value="ECO:0007669"/>
    <property type="project" value="InterPro"/>
</dbReference>
<organism evidence="4 5">
    <name type="scientific">Paucilactobacillus vaccinostercus DSM 20634</name>
    <dbReference type="NCBI Taxonomy" id="1423813"/>
    <lineage>
        <taxon>Bacteria</taxon>
        <taxon>Bacillati</taxon>
        <taxon>Bacillota</taxon>
        <taxon>Bacilli</taxon>
        <taxon>Lactobacillales</taxon>
        <taxon>Lactobacillaceae</taxon>
        <taxon>Paucilactobacillus</taxon>
    </lineage>
</organism>
<evidence type="ECO:0000256" key="2">
    <source>
        <dbReference type="ARBA" id="ARBA00022823"/>
    </source>
</evidence>
<keyword evidence="5" id="KW-1185">Reference proteome</keyword>
<proteinExistence type="inferred from homology"/>
<dbReference type="InterPro" id="IPR003016">
    <property type="entry name" value="2-oxoA_DH_lipoyl-BS"/>
</dbReference>
<dbReference type="GO" id="GO:0019464">
    <property type="term" value="P:glycine decarboxylation via glycine cleavage system"/>
    <property type="evidence" value="ECO:0007669"/>
    <property type="project" value="InterPro"/>
</dbReference>
<dbReference type="InterPro" id="IPR033753">
    <property type="entry name" value="GCV_H/Fam206"/>
</dbReference>
<dbReference type="OrthoDB" id="9796712at2"/>
<dbReference type="InterPro" id="IPR011053">
    <property type="entry name" value="Single_hybrid_motif"/>
</dbReference>
<evidence type="ECO:0000259" key="3">
    <source>
        <dbReference type="PROSITE" id="PS50968"/>
    </source>
</evidence>
<accession>A0A0R2A0T7</accession>
<dbReference type="PATRIC" id="fig|1423813.3.peg.668"/>
<protein>
    <recommendedName>
        <fullName evidence="3">Lipoyl-binding domain-containing protein</fullName>
    </recommendedName>
</protein>
<dbReference type="PANTHER" id="PTHR11715">
    <property type="entry name" value="GLYCINE CLEAVAGE SYSTEM H PROTEIN"/>
    <property type="match status" value="1"/>
</dbReference>